<sequence length="193" mass="22194">MRSLNLGTKHAHCSSWSDYSDLYERSIKDPVGFWSELAQQLYLEKPWDEGRFLEYNFDIRKGPVFVRWMSGALSNVCYNVLDRHVKNGYGDKVAFYWEGNDPNDSQQRTYQELLDDVCRFANVLKSKNVKKGDRVAIYLPVILQLPVVMLACARLDANAEVLVTADGAWRGSKLINLKKIADHALVICRKQYV</sequence>
<dbReference type="Gene3D" id="3.40.50.12780">
    <property type="entry name" value="N-terminal domain of ligase-like"/>
    <property type="match status" value="1"/>
</dbReference>
<dbReference type="InterPro" id="IPR000873">
    <property type="entry name" value="AMP-dep_synth/lig_dom"/>
</dbReference>
<dbReference type="InterPro" id="IPR042099">
    <property type="entry name" value="ANL_N_sf"/>
</dbReference>
<accession>A0A183IQE6</accession>
<proteinExistence type="inferred from homology"/>
<dbReference type="EMBL" id="UZAM01009291">
    <property type="protein sequence ID" value="VDP08447.1"/>
    <property type="molecule type" value="Genomic_DNA"/>
</dbReference>
<evidence type="ECO:0000259" key="3">
    <source>
        <dbReference type="Pfam" id="PF00501"/>
    </source>
</evidence>
<dbReference type="PANTHER" id="PTHR24095">
    <property type="entry name" value="ACETYL-COENZYME A SYNTHETASE"/>
    <property type="match status" value="1"/>
</dbReference>
<dbReference type="OrthoDB" id="1706066at2759"/>
<evidence type="ECO:0000313" key="7">
    <source>
        <dbReference type="WBParaSite" id="SBAD_0000607601-mRNA-1"/>
    </source>
</evidence>
<dbReference type="InterPro" id="IPR032387">
    <property type="entry name" value="ACAS_N"/>
</dbReference>
<dbReference type="SUPFAM" id="SSF56801">
    <property type="entry name" value="Acetyl-CoA synthetase-like"/>
    <property type="match status" value="1"/>
</dbReference>
<dbReference type="WBParaSite" id="SBAD_0000607601-mRNA-1">
    <property type="protein sequence ID" value="SBAD_0000607601-mRNA-1"/>
    <property type="gene ID" value="SBAD_0000607601"/>
</dbReference>
<dbReference type="Pfam" id="PF00501">
    <property type="entry name" value="AMP-binding"/>
    <property type="match status" value="1"/>
</dbReference>
<name>A0A183IQE6_9BILA</name>
<reference evidence="5 6" key="2">
    <citation type="submission" date="2018-11" db="EMBL/GenBank/DDBJ databases">
        <authorList>
            <consortium name="Pathogen Informatics"/>
        </authorList>
    </citation>
    <scope>NUCLEOTIDE SEQUENCE [LARGE SCALE GENOMIC DNA]</scope>
</reference>
<evidence type="ECO:0000313" key="6">
    <source>
        <dbReference type="Proteomes" id="UP000270296"/>
    </source>
</evidence>
<dbReference type="PANTHER" id="PTHR24095:SF244">
    <property type="entry name" value="ACETYL-COENZYME A SYNTHETASE"/>
    <property type="match status" value="1"/>
</dbReference>
<dbReference type="GO" id="GO:0003987">
    <property type="term" value="F:acetate-CoA ligase activity"/>
    <property type="evidence" value="ECO:0007669"/>
    <property type="project" value="UniProtKB-EC"/>
</dbReference>
<evidence type="ECO:0000256" key="2">
    <source>
        <dbReference type="ARBA" id="ARBA00013275"/>
    </source>
</evidence>
<gene>
    <name evidence="5" type="ORF">SBAD_LOCUS5843</name>
</gene>
<protein>
    <recommendedName>
        <fullName evidence="2">acetate--CoA ligase</fullName>
        <ecNumber evidence="2">6.2.1.1</ecNumber>
    </recommendedName>
</protein>
<feature type="domain" description="AMP-dependent synthetase/ligase" evidence="3">
    <location>
        <begin position="87"/>
        <end position="157"/>
    </location>
</feature>
<organism evidence="7">
    <name type="scientific">Soboliphyme baturini</name>
    <dbReference type="NCBI Taxonomy" id="241478"/>
    <lineage>
        <taxon>Eukaryota</taxon>
        <taxon>Metazoa</taxon>
        <taxon>Ecdysozoa</taxon>
        <taxon>Nematoda</taxon>
        <taxon>Enoplea</taxon>
        <taxon>Dorylaimia</taxon>
        <taxon>Dioctophymatida</taxon>
        <taxon>Dioctophymatoidea</taxon>
        <taxon>Soboliphymatidae</taxon>
        <taxon>Soboliphyme</taxon>
    </lineage>
</organism>
<dbReference type="Pfam" id="PF16177">
    <property type="entry name" value="ACAS_N"/>
    <property type="match status" value="1"/>
</dbReference>
<evidence type="ECO:0000259" key="4">
    <source>
        <dbReference type="Pfam" id="PF16177"/>
    </source>
</evidence>
<comment type="similarity">
    <text evidence="1">Belongs to the ATP-dependent AMP-binding enzyme family.</text>
</comment>
<evidence type="ECO:0000256" key="1">
    <source>
        <dbReference type="ARBA" id="ARBA00006432"/>
    </source>
</evidence>
<dbReference type="AlphaFoldDB" id="A0A183IQE6"/>
<feature type="domain" description="Acetyl-coenzyme A synthetase N-terminal" evidence="4">
    <location>
        <begin position="19"/>
        <end position="80"/>
    </location>
</feature>
<reference evidence="7" key="1">
    <citation type="submission" date="2016-06" db="UniProtKB">
        <authorList>
            <consortium name="WormBaseParasite"/>
        </authorList>
    </citation>
    <scope>IDENTIFICATION</scope>
</reference>
<dbReference type="EC" id="6.2.1.1" evidence="2"/>
<keyword evidence="6" id="KW-1185">Reference proteome</keyword>
<dbReference type="GO" id="GO:0006085">
    <property type="term" value="P:acetyl-CoA biosynthetic process"/>
    <property type="evidence" value="ECO:0007669"/>
    <property type="project" value="TreeGrafter"/>
</dbReference>
<dbReference type="Proteomes" id="UP000270296">
    <property type="component" value="Unassembled WGS sequence"/>
</dbReference>
<evidence type="ECO:0000313" key="5">
    <source>
        <dbReference type="EMBL" id="VDP08447.1"/>
    </source>
</evidence>